<gene>
    <name evidence="1" type="ORF">ACFSVM_15915</name>
</gene>
<proteinExistence type="predicted"/>
<accession>A0ABW5SQ90</accession>
<dbReference type="RefSeq" id="WP_379263324.1">
    <property type="nucleotide sequence ID" value="NZ_JBHUMJ010000003.1"/>
</dbReference>
<evidence type="ECO:0000313" key="2">
    <source>
        <dbReference type="Proteomes" id="UP001597540"/>
    </source>
</evidence>
<keyword evidence="2" id="KW-1185">Reference proteome</keyword>
<evidence type="ECO:0000313" key="1">
    <source>
        <dbReference type="EMBL" id="MFD2701951.1"/>
    </source>
</evidence>
<dbReference type="EMBL" id="JBHUMJ010000003">
    <property type="protein sequence ID" value="MFD2701951.1"/>
    <property type="molecule type" value="Genomic_DNA"/>
</dbReference>
<dbReference type="Proteomes" id="UP001597540">
    <property type="component" value="Unassembled WGS sequence"/>
</dbReference>
<comment type="caution">
    <text evidence="1">The sequence shown here is derived from an EMBL/GenBank/DDBJ whole genome shotgun (WGS) entry which is preliminary data.</text>
</comment>
<sequence length="126" mass="14816">MTSVHDNEIISYEVSLKNRTIIMNTFDYQTESLTKIVFSDVFAHMFETELENSIILDIKKSEISNFVIDNRDVLDKYKNSTWPMDYNTIEELSEKLVTENYNYYEILSSFGLSGWVVARNYELIKA</sequence>
<name>A0ABW5SQ90_9BACL</name>
<reference evidence="2" key="1">
    <citation type="journal article" date="2019" name="Int. J. Syst. Evol. Microbiol.">
        <title>The Global Catalogue of Microorganisms (GCM) 10K type strain sequencing project: providing services to taxonomists for standard genome sequencing and annotation.</title>
        <authorList>
            <consortium name="The Broad Institute Genomics Platform"/>
            <consortium name="The Broad Institute Genome Sequencing Center for Infectious Disease"/>
            <person name="Wu L."/>
            <person name="Ma J."/>
        </authorList>
    </citation>
    <scope>NUCLEOTIDE SEQUENCE [LARGE SCALE GENOMIC DNA]</scope>
    <source>
        <strain evidence="2">KCTC 33849</strain>
    </source>
</reference>
<organism evidence="1 2">
    <name type="scientific">Paenibacillus shunpengii</name>
    <dbReference type="NCBI Taxonomy" id="2054424"/>
    <lineage>
        <taxon>Bacteria</taxon>
        <taxon>Bacillati</taxon>
        <taxon>Bacillota</taxon>
        <taxon>Bacilli</taxon>
        <taxon>Bacillales</taxon>
        <taxon>Paenibacillaceae</taxon>
        <taxon>Paenibacillus</taxon>
    </lineage>
</organism>
<protein>
    <submittedName>
        <fullName evidence="1">Uncharacterized protein</fullName>
    </submittedName>
</protein>